<feature type="region of interest" description="Disordered" evidence="7">
    <location>
        <begin position="1199"/>
        <end position="1264"/>
    </location>
</feature>
<feature type="coiled-coil region" evidence="6">
    <location>
        <begin position="355"/>
        <end position="424"/>
    </location>
</feature>
<evidence type="ECO:0000256" key="8">
    <source>
        <dbReference type="SAM" id="SignalP"/>
    </source>
</evidence>
<accession>A0ABM0H0D8</accession>
<feature type="coiled-coil region" evidence="6">
    <location>
        <begin position="1400"/>
        <end position="1434"/>
    </location>
</feature>
<dbReference type="InterPro" id="IPR015255">
    <property type="entry name" value="Vitellinogen_open_b-sht"/>
</dbReference>
<feature type="domain" description="VWFD" evidence="10">
    <location>
        <begin position="2200"/>
        <end position="2393"/>
    </location>
</feature>
<dbReference type="SUPFAM" id="SSF48431">
    <property type="entry name" value="Lipovitellin-phosvitin complex, superhelical domain"/>
    <property type="match status" value="1"/>
</dbReference>
<dbReference type="Pfam" id="PF00094">
    <property type="entry name" value="VWD"/>
    <property type="match status" value="2"/>
</dbReference>
<feature type="compositionally biased region" description="Basic and acidic residues" evidence="7">
    <location>
        <begin position="1199"/>
        <end position="1247"/>
    </location>
</feature>
<evidence type="ECO:0000256" key="6">
    <source>
        <dbReference type="SAM" id="Coils"/>
    </source>
</evidence>
<dbReference type="InterPro" id="IPR015817">
    <property type="entry name" value="Vitellinogen_open_b-sht_sub1"/>
</dbReference>
<evidence type="ECO:0000313" key="12">
    <source>
        <dbReference type="RefSeq" id="XP_002741413.1"/>
    </source>
</evidence>
<evidence type="ECO:0000256" key="7">
    <source>
        <dbReference type="SAM" id="MobiDB-lite"/>
    </source>
</evidence>
<keyword evidence="1 8" id="KW-0732">Signal</keyword>
<dbReference type="PANTHER" id="PTHR23345">
    <property type="entry name" value="VITELLOGENIN-RELATED"/>
    <property type="match status" value="1"/>
</dbReference>
<dbReference type="Pfam" id="PF09172">
    <property type="entry name" value="Vit_open_b-sht"/>
    <property type="match status" value="1"/>
</dbReference>
<dbReference type="InterPro" id="IPR011030">
    <property type="entry name" value="Lipovitellin_superhlx_dom"/>
</dbReference>
<protein>
    <submittedName>
        <fullName evidence="12">Vitellogenin-1-like isoform X1</fullName>
    </submittedName>
</protein>
<feature type="domain" description="Vitellogenin" evidence="9">
    <location>
        <begin position="23"/>
        <end position="762"/>
    </location>
</feature>
<reference evidence="12" key="1">
    <citation type="submission" date="2025-08" db="UniProtKB">
        <authorList>
            <consortium name="RefSeq"/>
        </authorList>
    </citation>
    <scope>IDENTIFICATION</scope>
    <source>
        <tissue evidence="12">Testes</tissue>
    </source>
</reference>
<sequence length="2488" mass="296372">MKTLAIVLLGALLAYAEIRESQFTPGREYVYEYEGQVLSGLPKSSQEFSGLRISCKPRLQFKDEDNVIVQLDHVKLHRLQREIEDPRRQQPLETSLEVTGEEDEVFRRELTRPIRITYRDGKVVEIETSRDEPEWSINIKRGIFNLFQLNINERESIDQNRDSNRHPSQVFDKQDVKVMRILEESVSGKCESVYKIKYGVTELSRQSSTSDMESKNVMNITKIRNLDNCEEHKEMQKSTISGKEMDEDRENRRNSLKSISQVRYNVTYNKDNQLKFLIESAIAEGQHIYSPYRDDISNVVTFVNQTLKLRESRDISERIEEPRDTKKNSLRYEFPEQKELKEKIEREVSPRHLTRDEVVERKTEVRNILKDLTKQLRYETISEEIPSRFILLVKKLRDLRKEELKDLYDEVERKQQDEDDEEYERKMKLFKDTLPMINTEESVRFIKEKIERREFEQLRASEMLNLIGLIHDPSHETLEEILDLCKQNEIREQKEVWKTCWLSFGSLVNSAFNEDKKDGKIQTMINEVERQIREQEQEQIRTQRSQERIEELRQRRAQLRDDPIKKYTRNLREGIRSDKSKDERMICLKSLANAGLKDNLADVQSIIESIATKEDMKVQAIWSLRRMAPKIPSKVRNVLSPVYHNQENTPEVRIAAFIVMMDSNITAPLLQLFAQSLHKERSQQVGSFVFSHLKSLSNSTHPLDKQRSRDAKYALRFAKPIAPGAHYSKNVRFTNQNKELDMGFTTEVNTIDTPKSFIPRSANAKLSTNIFGRNMNILETGFRAEGLQTLVEKIVGPQGSVWKKSSVLDLLKKRSPRSTASLVEKERKQLKNDLPIKQRTPEEPKGSAYLKVMGNEIRFFTFDKDSVKSILEDGQFSVKDVEDKLRSLQTVEYQKAYILADMTHQIPTELGIPLQMNLSSAAVVHMRVEGRAEVTPSVFESKRHGQRPERITAEAKFHPKISMVIEGKVGVDCHVLKSGVGIRASVNTSLPLNGSVEYNLKTDKYITEIETPQTERQLVNIKSKPFTFSLIGEKKQQSVERRENEEQRDTWRLYRDERREQESGEENRREIRGKKIQEHPTEVRQLYGKKDLGVEFEMKTKYVSNKNVPESPAHPLCGPVEFNITVRPGDNHPSKVEIEVRVNREDKHESEEHLERHSIRQSIRSSSEEFSRMDSNSRQNDRDDKRTWVQKVDRFDWKSASMEESRSEESRSRSEESRSRSEESRSRSEESRSRSEESRSRSDESRRTNQQSRSQEMEEPSQMQRVVKVNNVVVKITGIHKEDPKYNRQLIAKLSLDNKEENYQSFHFELVCAPRNVENKEFKMCMQGEIQYPEQEEETVEKLVESIRQTREDREYLQQESQRMSRPINARDNQQQRDVEGSSKRILTKLTTQWGKSCENDKKVEIKARVEKSKDQLREEREKNTTEYRQCEEDKKNGKQYSEVCTNLMKKRTELHKVDVEISHERLPKWVKRVYSKAMLLAQNYLWNNMKMDNVEIDNSYNKVYITAELDKNFREFNFTINHPYENVKFERVQMPVKVQPMSTKRTYVQQWLDDIMNEQYTPYCKVRGDEIKTFDDVSYSYKLSKCEHVLAKDCSPDERFTVLISKKNLDSDNKITKIFVEDKKVELIPQEEEMLIRINGEQKDLKINEKMIVRKDSEIEYAPLREESRYIQSGFENRRSRSSSSEEERRPECEELRFRNRESLTSQERIVLRECERIDESYSSSLSRSDSRQDSRDVCDKLRQRAERGDYLTSKERTTYRWCEEESTSTSSEYSRSQSSEIREVTPTMCEELRLRDERNEYLNFDELVNIYQCKRVEREACRDLHLRKQRNEQLSERENEQLRDCERKHVECEELRRRDDNDDYLNTKEIVKYFHCRDNKREECKNLRSRLERQEQLSEEERETIRQCERREDECNELIVRDENELTPEQKKKLFSCPEKRINREECEDLRSRKEQQLYLSTDETERCHKCEKRMISRIFERRDEVSRQDCEELRRRENRGEYLNNQDNDKLRQCRRQEESRSGSYERRDEISRQDCEELRRRENRGEYLNNQDNDKLRQCRRQEESRSGSYERRDEVSRQDCEELRRRENRREYLNKQDSDKLRQCRRQEESRSGSYERRDEVSRQDCEELRRRENRREYLNKQDSDKLRQCRRQEESRSGSYERRDEISRQECEEIRPTSDRPIEYLSRNENDKLRQCRRQEESRSGSYERRDEVSRQECEELRRRERQMRCECQELSRTEQERELSRDERTKVEECRRRESSSVEVSSKEENYWNRFAIRVQTELRSNEEYRSDRREEDNNINPIEFIVIRYEDNRVEVISTKVGLRVKSDGKNIKVEVSQFFRSELCGLCGNFDGEKNREFEGPQKEIYEEPKQFGLSYQVPSEKCSADATCLPRMRNVVIEKTIDGQRKTCFSTTPVSQCLDQCRKQKSEKIDMKFYCLESVLQSTQDLVKLSKTQIISKFTNLDAEVRDIVDVHTECARN</sequence>
<keyword evidence="6" id="KW-0175">Coiled coil</keyword>
<feature type="compositionally biased region" description="Basic and acidic residues" evidence="7">
    <location>
        <begin position="1677"/>
        <end position="1696"/>
    </location>
</feature>
<dbReference type="PROSITE" id="PS51211">
    <property type="entry name" value="VITELLOGENIN"/>
    <property type="match status" value="1"/>
</dbReference>
<dbReference type="InterPro" id="IPR001747">
    <property type="entry name" value="Vitellogenin_N"/>
</dbReference>
<gene>
    <name evidence="12" type="primary">LOC100376142</name>
</gene>
<feature type="chain" id="PRO_5046061770" evidence="8">
    <location>
        <begin position="17"/>
        <end position="2488"/>
    </location>
</feature>
<evidence type="ECO:0000256" key="3">
    <source>
        <dbReference type="ARBA" id="ARBA00023157"/>
    </source>
</evidence>
<name>A0ABM0H0D8_SACKO</name>
<evidence type="ECO:0000259" key="9">
    <source>
        <dbReference type="PROSITE" id="PS51211"/>
    </source>
</evidence>
<dbReference type="PANTHER" id="PTHR23345:SF15">
    <property type="entry name" value="VITELLOGENIN 1-RELATED"/>
    <property type="match status" value="1"/>
</dbReference>
<feature type="compositionally biased region" description="Basic and acidic residues" evidence="7">
    <location>
        <begin position="1142"/>
        <end position="1158"/>
    </location>
</feature>
<dbReference type="GeneID" id="100376142"/>
<evidence type="ECO:0000256" key="4">
    <source>
        <dbReference type="ARBA" id="ARBA00023180"/>
    </source>
</evidence>
<organism evidence="11 12">
    <name type="scientific">Saccoglossus kowalevskii</name>
    <name type="common">Acorn worm</name>
    <dbReference type="NCBI Taxonomy" id="10224"/>
    <lineage>
        <taxon>Eukaryota</taxon>
        <taxon>Metazoa</taxon>
        <taxon>Hemichordata</taxon>
        <taxon>Enteropneusta</taxon>
        <taxon>Harrimaniidae</taxon>
        <taxon>Saccoglossus</taxon>
    </lineage>
</organism>
<evidence type="ECO:0000313" key="11">
    <source>
        <dbReference type="Proteomes" id="UP000694865"/>
    </source>
</evidence>
<proteinExistence type="predicted"/>
<evidence type="ECO:0000259" key="10">
    <source>
        <dbReference type="PROSITE" id="PS51233"/>
    </source>
</evidence>
<evidence type="ECO:0000256" key="2">
    <source>
        <dbReference type="ARBA" id="ARBA00022761"/>
    </source>
</evidence>
<dbReference type="SMART" id="SM00638">
    <property type="entry name" value="LPD_N"/>
    <property type="match status" value="1"/>
</dbReference>
<evidence type="ECO:0000256" key="1">
    <source>
        <dbReference type="ARBA" id="ARBA00022729"/>
    </source>
</evidence>
<dbReference type="Gene3D" id="1.25.10.20">
    <property type="entry name" value="Vitellinogen, superhelical"/>
    <property type="match status" value="1"/>
</dbReference>
<dbReference type="InterPro" id="IPR015819">
    <property type="entry name" value="Lipid_transp_b-sht_shell"/>
</dbReference>
<keyword evidence="4" id="KW-0325">Glycoprotein</keyword>
<dbReference type="Gene3D" id="2.20.50.20">
    <property type="entry name" value="Lipovitellin. Chain A, domain 3"/>
    <property type="match status" value="1"/>
</dbReference>
<dbReference type="Pfam" id="PF01347">
    <property type="entry name" value="Vitellogenin_N"/>
    <property type="match status" value="1"/>
</dbReference>
<feature type="region of interest" description="Disordered" evidence="7">
    <location>
        <begin position="2164"/>
        <end position="2192"/>
    </location>
</feature>
<feature type="signal peptide" evidence="8">
    <location>
        <begin position="1"/>
        <end position="16"/>
    </location>
</feature>
<dbReference type="SUPFAM" id="SSF56968">
    <property type="entry name" value="Lipovitellin-phosvitin complex, beta-sheet shell regions"/>
    <property type="match status" value="2"/>
</dbReference>
<feature type="region of interest" description="Disordered" evidence="7">
    <location>
        <begin position="2101"/>
        <end position="2122"/>
    </location>
</feature>
<dbReference type="SMART" id="SM01169">
    <property type="entry name" value="DUF1943"/>
    <property type="match status" value="1"/>
</dbReference>
<dbReference type="Gene3D" id="2.20.80.10">
    <property type="entry name" value="Lipovitellin-phosvitin complex, chain A, domain 4"/>
    <property type="match status" value="1"/>
</dbReference>
<feature type="coiled-coil region" evidence="6">
    <location>
        <begin position="1830"/>
        <end position="1913"/>
    </location>
</feature>
<keyword evidence="2" id="KW-0758">Storage protein</keyword>
<dbReference type="InterPro" id="IPR015816">
    <property type="entry name" value="Vitellinogen_b-sht_N"/>
</dbReference>
<feature type="region of interest" description="Disordered" evidence="7">
    <location>
        <begin position="1142"/>
        <end position="1186"/>
    </location>
</feature>
<dbReference type="Proteomes" id="UP000694865">
    <property type="component" value="Unplaced"/>
</dbReference>
<keyword evidence="11" id="KW-1185">Reference proteome</keyword>
<feature type="region of interest" description="Disordered" evidence="7">
    <location>
        <begin position="1358"/>
        <end position="1382"/>
    </location>
</feature>
<evidence type="ECO:0000256" key="5">
    <source>
        <dbReference type="PROSITE-ProRule" id="PRU00557"/>
    </source>
</evidence>
<dbReference type="InterPro" id="IPR050733">
    <property type="entry name" value="Vitellogenin/Apolipophorin"/>
</dbReference>
<keyword evidence="3" id="KW-1015">Disulfide bond</keyword>
<feature type="region of interest" description="Disordered" evidence="7">
    <location>
        <begin position="1676"/>
        <end position="1696"/>
    </location>
</feature>
<feature type="domain" description="VWFD" evidence="10">
    <location>
        <begin position="1563"/>
        <end position="1792"/>
    </location>
</feature>
<dbReference type="RefSeq" id="XP_002741413.1">
    <property type="nucleotide sequence ID" value="XM_002741367.2"/>
</dbReference>
<feature type="coiled-coil region" evidence="6">
    <location>
        <begin position="525"/>
        <end position="562"/>
    </location>
</feature>
<feature type="region of interest" description="Disordered" evidence="7">
    <location>
        <begin position="1058"/>
        <end position="1077"/>
    </location>
</feature>
<dbReference type="InterPro" id="IPR001846">
    <property type="entry name" value="VWF_type-D"/>
</dbReference>
<dbReference type="PROSITE" id="PS51233">
    <property type="entry name" value="VWFD"/>
    <property type="match status" value="2"/>
</dbReference>
<dbReference type="Gene3D" id="2.30.230.10">
    <property type="entry name" value="Lipovitellin, beta-sheet shell regions, chain A"/>
    <property type="match status" value="1"/>
</dbReference>
<comment type="caution">
    <text evidence="5">Lacks conserved residue(s) required for the propagation of feature annotation.</text>
</comment>